<evidence type="ECO:0000313" key="1">
    <source>
        <dbReference type="EMBL" id="RAG86219.1"/>
    </source>
</evidence>
<proteinExistence type="predicted"/>
<sequence length="282" mass="28852">MSAIGVRRIVAFGAVTGAPGVTTVVGATSAAWRSGSGVGRPLVWEADPAGGVLQQVINPGGEAGLVTVAGVARREGLVHGRVLEYAGQLVGGVPVVTAPLHPGQAKAALEELAPLWGAAETGPVPWLVDIGRIDPSVPLPHGVWGCADALVLVTRGDRHALLYGALIARRASERGLPVVVAVVGDCPESDREILRALGGSGVVRLPWDPFTAAVLRGQWAGGLRTRRALLGGRFAGEPRRQDYPLVAAASGVARELERLLGIAEVDSPAPLTVGPLAVRGGS</sequence>
<gene>
    <name evidence="1" type="ORF">DN069_07635</name>
</gene>
<reference evidence="1 2" key="1">
    <citation type="submission" date="2018-06" db="EMBL/GenBank/DDBJ databases">
        <title>Streptacidiphilus pinicola sp. nov., isolated from pine grove soil.</title>
        <authorList>
            <person name="Roh S.G."/>
            <person name="Park S."/>
            <person name="Kim M.-K."/>
            <person name="Yun B.-R."/>
            <person name="Park J."/>
            <person name="Kim M.J."/>
            <person name="Kim Y.S."/>
            <person name="Kim S.B."/>
        </authorList>
    </citation>
    <scope>NUCLEOTIDE SEQUENCE [LARGE SCALE GENOMIC DNA]</scope>
    <source>
        <strain evidence="1 2">MMS16-CNU450</strain>
    </source>
</reference>
<evidence type="ECO:0000313" key="2">
    <source>
        <dbReference type="Proteomes" id="UP000248889"/>
    </source>
</evidence>
<organism evidence="1 2">
    <name type="scientific">Streptacidiphilus pinicola</name>
    <dbReference type="NCBI Taxonomy" id="2219663"/>
    <lineage>
        <taxon>Bacteria</taxon>
        <taxon>Bacillati</taxon>
        <taxon>Actinomycetota</taxon>
        <taxon>Actinomycetes</taxon>
        <taxon>Kitasatosporales</taxon>
        <taxon>Streptomycetaceae</taxon>
        <taxon>Streptacidiphilus</taxon>
    </lineage>
</organism>
<keyword evidence="2" id="KW-1185">Reference proteome</keyword>
<dbReference type="AlphaFoldDB" id="A0A2X0KGK6"/>
<dbReference type="OrthoDB" id="5243870at2"/>
<dbReference type="EMBL" id="QKYN01000030">
    <property type="protein sequence ID" value="RAG86219.1"/>
    <property type="molecule type" value="Genomic_DNA"/>
</dbReference>
<name>A0A2X0KGK6_9ACTN</name>
<accession>A0A2X0KGK6</accession>
<dbReference type="RefSeq" id="WP_111500092.1">
    <property type="nucleotide sequence ID" value="NZ_QKYN01000030.1"/>
</dbReference>
<dbReference type="Proteomes" id="UP000248889">
    <property type="component" value="Unassembled WGS sequence"/>
</dbReference>
<comment type="caution">
    <text evidence="1">The sequence shown here is derived from an EMBL/GenBank/DDBJ whole genome shotgun (WGS) entry which is preliminary data.</text>
</comment>
<protein>
    <submittedName>
        <fullName evidence="1">Uncharacterized protein</fullName>
    </submittedName>
</protein>